<dbReference type="AlphaFoldDB" id="A0A6C0KTW6"/>
<sequence length="322" mass="35031">MSEQPRKKTAAEMVIAARAKLMATRKNNGSRAASPVHSVSSRSTSASRGRTLANQLAHAETRAKLLREKEARASASSMSNQGALASKASKRSIHNEINSLERKVASLERSYAAKMQAAENYKDRRSNSRGRYEQESLAAPQWARPGVRTSQRKAANNKVEAINKEYKKMLRDAGVVETALRHARETLKKKSGKAEVLVASAASSRGASPPTGSVRSTSSIQSKRLTANEHEARAANLRRRLTLKQNRNRAAAKKKENANTKKLAEAYKKLEGFDDDVLDVFCEELRQRRRGAAGATAAARAVVRSMSPAASAAASNNNLNPL</sequence>
<feature type="region of interest" description="Disordered" evidence="1">
    <location>
        <begin position="117"/>
        <end position="155"/>
    </location>
</feature>
<feature type="compositionally biased region" description="Polar residues" evidence="1">
    <location>
        <begin position="74"/>
        <end position="83"/>
    </location>
</feature>
<reference evidence="2" key="1">
    <citation type="journal article" date="2020" name="Nature">
        <title>Giant virus diversity and host interactions through global metagenomics.</title>
        <authorList>
            <person name="Schulz F."/>
            <person name="Roux S."/>
            <person name="Paez-Espino D."/>
            <person name="Jungbluth S."/>
            <person name="Walsh D.A."/>
            <person name="Denef V.J."/>
            <person name="McMahon K.D."/>
            <person name="Konstantinidis K.T."/>
            <person name="Eloe-Fadrosh E.A."/>
            <person name="Kyrpides N.C."/>
            <person name="Woyke T."/>
        </authorList>
    </citation>
    <scope>NUCLEOTIDE SEQUENCE</scope>
    <source>
        <strain evidence="2">GVMAG-S-3300013093-109</strain>
    </source>
</reference>
<evidence type="ECO:0000313" key="2">
    <source>
        <dbReference type="EMBL" id="QHU20703.1"/>
    </source>
</evidence>
<proteinExistence type="predicted"/>
<evidence type="ECO:0000256" key="1">
    <source>
        <dbReference type="SAM" id="MobiDB-lite"/>
    </source>
</evidence>
<feature type="region of interest" description="Disordered" evidence="1">
    <location>
        <begin position="200"/>
        <end position="233"/>
    </location>
</feature>
<protein>
    <submittedName>
        <fullName evidence="2">Uncharacterized protein</fullName>
    </submittedName>
</protein>
<feature type="compositionally biased region" description="Basic and acidic residues" evidence="1">
    <location>
        <begin position="59"/>
        <end position="72"/>
    </location>
</feature>
<accession>A0A6C0KTW6</accession>
<feature type="compositionally biased region" description="Polar residues" evidence="1">
    <location>
        <begin position="210"/>
        <end position="225"/>
    </location>
</feature>
<name>A0A6C0KTW6_9ZZZZ</name>
<feature type="compositionally biased region" description="Low complexity" evidence="1">
    <location>
        <begin position="30"/>
        <end position="53"/>
    </location>
</feature>
<feature type="region of interest" description="Disordered" evidence="1">
    <location>
        <begin position="23"/>
        <end position="91"/>
    </location>
</feature>
<dbReference type="EMBL" id="MN740971">
    <property type="protein sequence ID" value="QHU20703.1"/>
    <property type="molecule type" value="Genomic_DNA"/>
</dbReference>
<organism evidence="2">
    <name type="scientific">viral metagenome</name>
    <dbReference type="NCBI Taxonomy" id="1070528"/>
    <lineage>
        <taxon>unclassified sequences</taxon>
        <taxon>metagenomes</taxon>
        <taxon>organismal metagenomes</taxon>
    </lineage>
</organism>
<feature type="compositionally biased region" description="Basic and acidic residues" evidence="1">
    <location>
        <begin position="120"/>
        <end position="134"/>
    </location>
</feature>